<dbReference type="RefSeq" id="WP_277276568.1">
    <property type="nucleotide sequence ID" value="NZ_JAROCY010000006.1"/>
</dbReference>
<evidence type="ECO:0008006" key="4">
    <source>
        <dbReference type="Google" id="ProtNLM"/>
    </source>
</evidence>
<proteinExistence type="predicted"/>
<feature type="region of interest" description="Disordered" evidence="1">
    <location>
        <begin position="110"/>
        <end position="138"/>
    </location>
</feature>
<evidence type="ECO:0000256" key="1">
    <source>
        <dbReference type="SAM" id="MobiDB-lite"/>
    </source>
</evidence>
<gene>
    <name evidence="2" type="ORF">POM99_08120</name>
</gene>
<evidence type="ECO:0000313" key="2">
    <source>
        <dbReference type="EMBL" id="MDF8333161.1"/>
    </source>
</evidence>
<name>A0ABT6CGV5_9SPHN</name>
<feature type="compositionally biased region" description="Basic residues" evidence="1">
    <location>
        <begin position="120"/>
        <end position="130"/>
    </location>
</feature>
<evidence type="ECO:0000313" key="3">
    <source>
        <dbReference type="Proteomes" id="UP001222770"/>
    </source>
</evidence>
<comment type="caution">
    <text evidence="2">The sequence shown here is derived from an EMBL/GenBank/DDBJ whole genome shotgun (WGS) entry which is preliminary data.</text>
</comment>
<sequence>MTEALTQCWFTRIHLPERHRHKEADGSTSSTCRYCHRPIVSWSKDAWSLATGLDVSRLAATASGRYLWLHDREADYVIHRYTVKHLNDEEAIEAFKERLRAEYNLDDPDTTLVLMDSHPPKRKRPVRKAGAKAGRSGRGMSDAFSFVLPGNRQIA</sequence>
<reference evidence="2 3" key="1">
    <citation type="submission" date="2023-03" db="EMBL/GenBank/DDBJ databases">
        <title>Novosphingobium cyanobacteriorum sp. nov., isolated from a eutrophic reservoir during the Microcystis bloom period.</title>
        <authorList>
            <person name="Kang M."/>
            <person name="Le V."/>
            <person name="Ko S.-R."/>
            <person name="Lee S.-A."/>
            <person name="Ahn C.-Y."/>
        </authorList>
    </citation>
    <scope>NUCLEOTIDE SEQUENCE [LARGE SCALE GENOMIC DNA]</scope>
    <source>
        <strain evidence="2 3">HBC54</strain>
    </source>
</reference>
<organism evidence="2 3">
    <name type="scientific">Novosphingobium cyanobacteriorum</name>
    <dbReference type="NCBI Taxonomy" id="3024215"/>
    <lineage>
        <taxon>Bacteria</taxon>
        <taxon>Pseudomonadati</taxon>
        <taxon>Pseudomonadota</taxon>
        <taxon>Alphaproteobacteria</taxon>
        <taxon>Sphingomonadales</taxon>
        <taxon>Sphingomonadaceae</taxon>
        <taxon>Novosphingobium</taxon>
    </lineage>
</organism>
<protein>
    <recommendedName>
        <fullName evidence="4">Transposase</fullName>
    </recommendedName>
</protein>
<dbReference type="EMBL" id="JAROCY010000006">
    <property type="protein sequence ID" value="MDF8333161.1"/>
    <property type="molecule type" value="Genomic_DNA"/>
</dbReference>
<keyword evidence="3" id="KW-1185">Reference proteome</keyword>
<accession>A0ABT6CGV5</accession>
<dbReference type="Proteomes" id="UP001222770">
    <property type="component" value="Unassembled WGS sequence"/>
</dbReference>